<organism evidence="2">
    <name type="scientific">viral metagenome</name>
    <dbReference type="NCBI Taxonomy" id="1070528"/>
    <lineage>
        <taxon>unclassified sequences</taxon>
        <taxon>metagenomes</taxon>
        <taxon>organismal metagenomes</taxon>
    </lineage>
</organism>
<dbReference type="GO" id="GO:0005737">
    <property type="term" value="C:cytoplasm"/>
    <property type="evidence" value="ECO:0007669"/>
    <property type="project" value="TreeGrafter"/>
</dbReference>
<dbReference type="GO" id="GO:0046872">
    <property type="term" value="F:metal ion binding"/>
    <property type="evidence" value="ECO:0007669"/>
    <property type="project" value="InterPro"/>
</dbReference>
<dbReference type="AlphaFoldDB" id="A0A6C0B9M2"/>
<dbReference type="SUPFAM" id="SSF56059">
    <property type="entry name" value="Glutathione synthetase ATP-binding domain-like"/>
    <property type="match status" value="1"/>
</dbReference>
<protein>
    <recommendedName>
        <fullName evidence="1">ATP-grasp domain-containing protein</fullName>
    </recommendedName>
</protein>
<dbReference type="PANTHER" id="PTHR21621">
    <property type="entry name" value="RIBOSOMAL PROTEIN S6 MODIFICATION PROTEIN"/>
    <property type="match status" value="1"/>
</dbReference>
<dbReference type="PROSITE" id="PS50975">
    <property type="entry name" value="ATP_GRASP"/>
    <property type="match status" value="1"/>
</dbReference>
<proteinExistence type="predicted"/>
<dbReference type="GO" id="GO:0005524">
    <property type="term" value="F:ATP binding"/>
    <property type="evidence" value="ECO:0007669"/>
    <property type="project" value="InterPro"/>
</dbReference>
<evidence type="ECO:0000313" key="2">
    <source>
        <dbReference type="EMBL" id="QHS88198.1"/>
    </source>
</evidence>
<name>A0A6C0B9M2_9ZZZZ</name>
<accession>A0A6C0B9M2</accession>
<sequence length="317" mass="36425">MILIIYFILLICFFSTTYKEGLNLRKNKYDSFFKRNHIQNDKEKSILTYQNKSVKYKYLNKDTYINEKSIVKKILMDNAIPTSNYYVWNPSISVDHNMSNLSVLKRPLVIKPDIGHQGVNVTTDIMEDKDILKKVNKLIKMNATVLIEEQIQGYKEYRVTVLNDVVIGATEKISASISGDGTHSILELIDEYNKKKDYKIHTVDYNYIKQQGYTKNDILPHGVKLKLTNVANMSNGSEIKNVDLDLINPMNAMMFKQINQLLTYQVSGIDYLGDLSVPYMLMGSVIEVNPAPGIDIHYNVVKNKNTFLKSIVDNLFK</sequence>
<reference evidence="2" key="1">
    <citation type="journal article" date="2020" name="Nature">
        <title>Giant virus diversity and host interactions through global metagenomics.</title>
        <authorList>
            <person name="Schulz F."/>
            <person name="Roux S."/>
            <person name="Paez-Espino D."/>
            <person name="Jungbluth S."/>
            <person name="Walsh D.A."/>
            <person name="Denef V.J."/>
            <person name="McMahon K.D."/>
            <person name="Konstantinidis K.T."/>
            <person name="Eloe-Fadrosh E.A."/>
            <person name="Kyrpides N.C."/>
            <person name="Woyke T."/>
        </authorList>
    </citation>
    <scope>NUCLEOTIDE SEQUENCE</scope>
    <source>
        <strain evidence="2">GVMAG-M-3300010158-55</strain>
    </source>
</reference>
<dbReference type="EMBL" id="MN739094">
    <property type="protein sequence ID" value="QHS88198.1"/>
    <property type="molecule type" value="Genomic_DNA"/>
</dbReference>
<dbReference type="InterPro" id="IPR013815">
    <property type="entry name" value="ATP_grasp_subdomain_1"/>
</dbReference>
<feature type="domain" description="ATP-grasp" evidence="1">
    <location>
        <begin position="72"/>
        <end position="317"/>
    </location>
</feature>
<dbReference type="InterPro" id="IPR011761">
    <property type="entry name" value="ATP-grasp"/>
</dbReference>
<evidence type="ECO:0000259" key="1">
    <source>
        <dbReference type="PROSITE" id="PS50975"/>
    </source>
</evidence>
<dbReference type="GO" id="GO:0016879">
    <property type="term" value="F:ligase activity, forming carbon-nitrogen bonds"/>
    <property type="evidence" value="ECO:0007669"/>
    <property type="project" value="TreeGrafter"/>
</dbReference>
<dbReference type="Gene3D" id="3.30.470.20">
    <property type="entry name" value="ATP-grasp fold, B domain"/>
    <property type="match status" value="1"/>
</dbReference>
<dbReference type="Gene3D" id="3.30.1490.20">
    <property type="entry name" value="ATP-grasp fold, A domain"/>
    <property type="match status" value="1"/>
</dbReference>
<dbReference type="PANTHER" id="PTHR21621:SF0">
    <property type="entry name" value="BETA-CITRYLGLUTAMATE SYNTHASE B-RELATED"/>
    <property type="match status" value="1"/>
</dbReference>